<keyword evidence="3 4" id="KW-0949">S-adenosyl-L-methionine</keyword>
<dbReference type="GO" id="GO:0008168">
    <property type="term" value="F:methyltransferase activity"/>
    <property type="evidence" value="ECO:0007669"/>
    <property type="project" value="UniProtKB-KW"/>
</dbReference>
<organism evidence="6 7">
    <name type="scientific">Dictyobacter halimunensis</name>
    <dbReference type="NCBI Taxonomy" id="3026934"/>
    <lineage>
        <taxon>Bacteria</taxon>
        <taxon>Bacillati</taxon>
        <taxon>Chloroflexota</taxon>
        <taxon>Ktedonobacteria</taxon>
        <taxon>Ktedonobacterales</taxon>
        <taxon>Dictyobacteraceae</taxon>
        <taxon>Dictyobacter</taxon>
    </lineage>
</organism>
<dbReference type="PANTHER" id="PTHR18895">
    <property type="entry name" value="HEMK METHYLTRANSFERASE"/>
    <property type="match status" value="1"/>
</dbReference>
<dbReference type="Gene3D" id="3.40.50.150">
    <property type="entry name" value="Vaccinia Virus protein VP39"/>
    <property type="match status" value="1"/>
</dbReference>
<dbReference type="NCBIfam" id="TIGR03534">
    <property type="entry name" value="RF_mod_PrmC"/>
    <property type="match status" value="1"/>
</dbReference>
<comment type="function">
    <text evidence="4">Methylates the class 1 translation termination release factors RF1/PrfA and RF2/PrfB on the glutamine residue of the universally conserved GGQ motif.</text>
</comment>
<dbReference type="CDD" id="cd02440">
    <property type="entry name" value="AdoMet_MTases"/>
    <property type="match status" value="1"/>
</dbReference>
<dbReference type="InterPro" id="IPR050320">
    <property type="entry name" value="N5-glutamine_MTase"/>
</dbReference>
<dbReference type="GO" id="GO:0032259">
    <property type="term" value="P:methylation"/>
    <property type="evidence" value="ECO:0007669"/>
    <property type="project" value="UniProtKB-KW"/>
</dbReference>
<gene>
    <name evidence="4 6" type="primary">prmC</name>
    <name evidence="6" type="ORF">KDH_56780</name>
</gene>
<sequence>MREALAQGAQTLARADIQGTRLEAQVLLGEVLGMDRSRLLAYPDQVLTREQEQLYHSYLQRRGAHEPVAYIVGHKGFYGLDFLVDRRVLIPRPETELLVEAALQEIDQRLASGMAPVVADIGTGSGAIPISVAVSELRLPYIYACDISPEALEVTRQNCVRHHMTDRVRLLEGDLLAPLPEAVDVLLANLPYVGEDERSDMNADVLDYEPPLALFSGPHGLDLLYRLCKDAHTSGTLKRGGVMLLEIGYQQCEPLTHFLHGLWPQAAIHCQKDYAGWDRLVHVRLP</sequence>
<reference evidence="6 7" key="1">
    <citation type="submission" date="2023-02" db="EMBL/GenBank/DDBJ databases">
        <title>Dictyobacter halimunensis sp. nov., a new member of the class Ktedonobacteria from forest soil in a geothermal area.</title>
        <authorList>
            <person name="Rachmania M.K."/>
            <person name="Ningsih F."/>
            <person name="Sakai Y."/>
            <person name="Yabe S."/>
            <person name="Yokota A."/>
            <person name="Sjamsuridzal W."/>
        </authorList>
    </citation>
    <scope>NUCLEOTIDE SEQUENCE [LARGE SCALE GENOMIC DNA]</scope>
    <source>
        <strain evidence="6 7">S3.2.2.5</strain>
    </source>
</reference>
<dbReference type="Gene3D" id="1.10.8.10">
    <property type="entry name" value="DNA helicase RuvA subunit, C-terminal domain"/>
    <property type="match status" value="1"/>
</dbReference>
<dbReference type="Proteomes" id="UP001344906">
    <property type="component" value="Unassembled WGS sequence"/>
</dbReference>
<keyword evidence="1 4" id="KW-0489">Methyltransferase</keyword>
<dbReference type="InterPro" id="IPR040758">
    <property type="entry name" value="PrmC_N"/>
</dbReference>
<dbReference type="Pfam" id="PF06325">
    <property type="entry name" value="PrmA"/>
    <property type="match status" value="1"/>
</dbReference>
<evidence type="ECO:0000313" key="7">
    <source>
        <dbReference type="Proteomes" id="UP001344906"/>
    </source>
</evidence>
<dbReference type="EMBL" id="BSRI01000002">
    <property type="protein sequence ID" value="GLV58850.1"/>
    <property type="molecule type" value="Genomic_DNA"/>
</dbReference>
<feature type="binding site" evidence="4">
    <location>
        <position position="146"/>
    </location>
    <ligand>
        <name>S-adenosyl-L-methionine</name>
        <dbReference type="ChEBI" id="CHEBI:59789"/>
    </ligand>
</feature>
<dbReference type="NCBIfam" id="TIGR00536">
    <property type="entry name" value="hemK_fam"/>
    <property type="match status" value="1"/>
</dbReference>
<dbReference type="EC" id="2.1.1.297" evidence="4"/>
<evidence type="ECO:0000313" key="6">
    <source>
        <dbReference type="EMBL" id="GLV58850.1"/>
    </source>
</evidence>
<name>A0ABQ6FX53_9CHLR</name>
<evidence type="ECO:0000259" key="5">
    <source>
        <dbReference type="Pfam" id="PF17827"/>
    </source>
</evidence>
<feature type="binding site" evidence="4">
    <location>
        <begin position="122"/>
        <end position="126"/>
    </location>
    <ligand>
        <name>S-adenosyl-L-methionine</name>
        <dbReference type="ChEBI" id="CHEBI:59789"/>
    </ligand>
</feature>
<comment type="caution">
    <text evidence="6">The sequence shown here is derived from an EMBL/GenBank/DDBJ whole genome shotgun (WGS) entry which is preliminary data.</text>
</comment>
<protein>
    <recommendedName>
        <fullName evidence="4">Release factor glutamine methyltransferase</fullName>
        <shortName evidence="4">RF MTase</shortName>
        <ecNumber evidence="4">2.1.1.297</ecNumber>
    </recommendedName>
    <alternativeName>
        <fullName evidence="4">N5-glutamine methyltransferase PrmC</fullName>
    </alternativeName>
    <alternativeName>
        <fullName evidence="4">Protein-(glutamine-N5) MTase PrmC</fullName>
    </alternativeName>
    <alternativeName>
        <fullName evidence="4">Protein-glutamine N-methyltransferase PrmC</fullName>
    </alternativeName>
</protein>
<accession>A0ABQ6FX53</accession>
<proteinExistence type="inferred from homology"/>
<keyword evidence="7" id="KW-1185">Reference proteome</keyword>
<feature type="domain" description="Release factor glutamine methyltransferase N-terminal" evidence="5">
    <location>
        <begin position="3"/>
        <end position="73"/>
    </location>
</feature>
<dbReference type="InterPro" id="IPR019874">
    <property type="entry name" value="RF_methyltr_PrmC"/>
</dbReference>
<comment type="catalytic activity">
    <reaction evidence="4">
        <text>L-glutaminyl-[peptide chain release factor] + S-adenosyl-L-methionine = N(5)-methyl-L-glutaminyl-[peptide chain release factor] + S-adenosyl-L-homocysteine + H(+)</text>
        <dbReference type="Rhea" id="RHEA:42896"/>
        <dbReference type="Rhea" id="RHEA-COMP:10271"/>
        <dbReference type="Rhea" id="RHEA-COMP:10272"/>
        <dbReference type="ChEBI" id="CHEBI:15378"/>
        <dbReference type="ChEBI" id="CHEBI:30011"/>
        <dbReference type="ChEBI" id="CHEBI:57856"/>
        <dbReference type="ChEBI" id="CHEBI:59789"/>
        <dbReference type="ChEBI" id="CHEBI:61891"/>
        <dbReference type="EC" id="2.1.1.297"/>
    </reaction>
</comment>
<comment type="caution">
    <text evidence="4">Lacks conserved residue(s) required for the propagation of feature annotation.</text>
</comment>
<dbReference type="HAMAP" id="MF_02126">
    <property type="entry name" value="RF_methyltr_PrmC"/>
    <property type="match status" value="1"/>
</dbReference>
<comment type="similarity">
    <text evidence="4">Belongs to the protein N5-glutamine methyltransferase family. PrmC subfamily.</text>
</comment>
<dbReference type="Pfam" id="PF17827">
    <property type="entry name" value="PrmC_N"/>
    <property type="match status" value="1"/>
</dbReference>
<feature type="binding site" evidence="4">
    <location>
        <position position="189"/>
    </location>
    <ligand>
        <name>S-adenosyl-L-methionine</name>
        <dbReference type="ChEBI" id="CHEBI:59789"/>
    </ligand>
</feature>
<evidence type="ECO:0000256" key="1">
    <source>
        <dbReference type="ARBA" id="ARBA00022603"/>
    </source>
</evidence>
<evidence type="ECO:0000256" key="4">
    <source>
        <dbReference type="HAMAP-Rule" id="MF_02126"/>
    </source>
</evidence>
<keyword evidence="2 4" id="KW-0808">Transferase</keyword>
<dbReference type="InterPro" id="IPR029063">
    <property type="entry name" value="SAM-dependent_MTases_sf"/>
</dbReference>
<evidence type="ECO:0000256" key="2">
    <source>
        <dbReference type="ARBA" id="ARBA00022679"/>
    </source>
</evidence>
<dbReference type="SUPFAM" id="SSF53335">
    <property type="entry name" value="S-adenosyl-L-methionine-dependent methyltransferases"/>
    <property type="match status" value="1"/>
</dbReference>
<evidence type="ECO:0000256" key="3">
    <source>
        <dbReference type="ARBA" id="ARBA00022691"/>
    </source>
</evidence>
<dbReference type="InterPro" id="IPR004556">
    <property type="entry name" value="HemK-like"/>
</dbReference>
<dbReference type="PANTHER" id="PTHR18895:SF74">
    <property type="entry name" value="MTRF1L RELEASE FACTOR GLUTAMINE METHYLTRANSFERASE"/>
    <property type="match status" value="1"/>
</dbReference>